<dbReference type="InterPro" id="IPR052022">
    <property type="entry name" value="26kDa_periplasmic_antigen"/>
</dbReference>
<protein>
    <submittedName>
        <fullName evidence="2">Membrane protein</fullName>
    </submittedName>
</protein>
<gene>
    <name evidence="2" type="ORF">Q765_08725</name>
</gene>
<dbReference type="EMBL" id="JRLX01000008">
    <property type="protein sequence ID" value="KGO86705.1"/>
    <property type="molecule type" value="Genomic_DNA"/>
</dbReference>
<evidence type="ECO:0000313" key="2">
    <source>
        <dbReference type="EMBL" id="KGO86705.1"/>
    </source>
</evidence>
<accession>A0A0A2MEJ7</accession>
<dbReference type="RefSeq" id="WP_020211324.1">
    <property type="nucleotide sequence ID" value="NZ_JRLX01000008.1"/>
</dbReference>
<comment type="caution">
    <text evidence="2">The sequence shown here is derived from an EMBL/GenBank/DDBJ whole genome shotgun (WGS) entry which is preliminary data.</text>
</comment>
<name>A0A0A2MEJ7_9FLAO</name>
<dbReference type="Proteomes" id="UP000030152">
    <property type="component" value="Unassembled WGS sequence"/>
</dbReference>
<dbReference type="OrthoDB" id="6021921at2"/>
<feature type="signal peptide" evidence="1">
    <location>
        <begin position="1"/>
        <end position="18"/>
    </location>
</feature>
<organism evidence="2 3">
    <name type="scientific">Flavobacterium rivuli WB 3.3-2 = DSM 21788</name>
    <dbReference type="NCBI Taxonomy" id="1121895"/>
    <lineage>
        <taxon>Bacteria</taxon>
        <taxon>Pseudomonadati</taxon>
        <taxon>Bacteroidota</taxon>
        <taxon>Flavobacteriia</taxon>
        <taxon>Flavobacteriales</taxon>
        <taxon>Flavobacteriaceae</taxon>
        <taxon>Flavobacterium</taxon>
    </lineage>
</organism>
<sequence length="230" mass="24982">MKKIALLVLVFVGTLATAQVQPNQQPQINVSGEGKIIVTPDQADITVGVSNTGTNATEVKKANDVAVDKVIKYLKSQKLPQGDYQTQRVTLNRDYDLSKKKESYVASQTIVIHLKDLSNYDALMMGLTDAGINTINGVSFKTSKQAQYESEARIKAVADANKKAADYTGALGQKLGKALLVTDNTQTYYPPVYRMATMMEKSMDAAAPRETLAVGEITITANVNISYLLN</sequence>
<dbReference type="GO" id="GO:0006974">
    <property type="term" value="P:DNA damage response"/>
    <property type="evidence" value="ECO:0007669"/>
    <property type="project" value="TreeGrafter"/>
</dbReference>
<keyword evidence="1" id="KW-0732">Signal</keyword>
<dbReference type="InterPro" id="IPR007497">
    <property type="entry name" value="SIMPL/DUF541"/>
</dbReference>
<reference evidence="2 3" key="1">
    <citation type="submission" date="2013-09" db="EMBL/GenBank/DDBJ databases">
        <authorList>
            <person name="Zeng Z."/>
            <person name="Chen C."/>
        </authorList>
    </citation>
    <scope>NUCLEOTIDE SEQUENCE [LARGE SCALE GENOMIC DNA]</scope>
    <source>
        <strain evidence="2 3">WB 3.3-2</strain>
    </source>
</reference>
<proteinExistence type="predicted"/>
<dbReference type="Gene3D" id="3.30.70.2970">
    <property type="entry name" value="Protein of unknown function (DUF541), domain 2"/>
    <property type="match status" value="1"/>
</dbReference>
<keyword evidence="3" id="KW-1185">Reference proteome</keyword>
<dbReference type="STRING" id="1121895.GCA_000378485_00199"/>
<dbReference type="Gene3D" id="3.30.110.170">
    <property type="entry name" value="Protein of unknown function (DUF541), domain 1"/>
    <property type="match status" value="1"/>
</dbReference>
<dbReference type="PANTHER" id="PTHR34387:SF1">
    <property type="entry name" value="PERIPLASMIC IMMUNOGENIC PROTEIN"/>
    <property type="match status" value="1"/>
</dbReference>
<dbReference type="eggNOG" id="COG2968">
    <property type="taxonomic scope" value="Bacteria"/>
</dbReference>
<dbReference type="AlphaFoldDB" id="A0A0A2MEJ7"/>
<dbReference type="Pfam" id="PF04402">
    <property type="entry name" value="SIMPL"/>
    <property type="match status" value="1"/>
</dbReference>
<evidence type="ECO:0000256" key="1">
    <source>
        <dbReference type="SAM" id="SignalP"/>
    </source>
</evidence>
<evidence type="ECO:0000313" key="3">
    <source>
        <dbReference type="Proteomes" id="UP000030152"/>
    </source>
</evidence>
<dbReference type="PANTHER" id="PTHR34387">
    <property type="entry name" value="SLR1258 PROTEIN"/>
    <property type="match status" value="1"/>
</dbReference>
<feature type="chain" id="PRO_5002003216" evidence="1">
    <location>
        <begin position="19"/>
        <end position="230"/>
    </location>
</feature>